<evidence type="ECO:0000313" key="1">
    <source>
        <dbReference type="EMBL" id="KAI3767109.1"/>
    </source>
</evidence>
<reference evidence="1 2" key="2">
    <citation type="journal article" date="2022" name="Mol. Ecol. Resour.">
        <title>The genomes of chicory, endive, great burdock and yacon provide insights into Asteraceae paleo-polyploidization history and plant inulin production.</title>
        <authorList>
            <person name="Fan W."/>
            <person name="Wang S."/>
            <person name="Wang H."/>
            <person name="Wang A."/>
            <person name="Jiang F."/>
            <person name="Liu H."/>
            <person name="Zhao H."/>
            <person name="Xu D."/>
            <person name="Zhang Y."/>
        </authorList>
    </citation>
    <scope>NUCLEOTIDE SEQUENCE [LARGE SCALE GENOMIC DNA]</scope>
    <source>
        <strain evidence="2">cv. Punajuju</strain>
        <tissue evidence="1">Leaves</tissue>
    </source>
</reference>
<dbReference type="EMBL" id="CM042011">
    <property type="protein sequence ID" value="KAI3767109.1"/>
    <property type="molecule type" value="Genomic_DNA"/>
</dbReference>
<reference evidence="2" key="1">
    <citation type="journal article" date="2022" name="Mol. Ecol. Resour.">
        <title>The genomes of chicory, endive, great burdock and yacon provide insights into Asteraceae palaeo-polyploidization history and plant inulin production.</title>
        <authorList>
            <person name="Fan W."/>
            <person name="Wang S."/>
            <person name="Wang H."/>
            <person name="Wang A."/>
            <person name="Jiang F."/>
            <person name="Liu H."/>
            <person name="Zhao H."/>
            <person name="Xu D."/>
            <person name="Zhang Y."/>
        </authorList>
    </citation>
    <scope>NUCLEOTIDE SEQUENCE [LARGE SCALE GENOMIC DNA]</scope>
    <source>
        <strain evidence="2">cv. Punajuju</strain>
    </source>
</reference>
<dbReference type="Proteomes" id="UP001055811">
    <property type="component" value="Linkage Group LG03"/>
</dbReference>
<organism evidence="1 2">
    <name type="scientific">Cichorium intybus</name>
    <name type="common">Chicory</name>
    <dbReference type="NCBI Taxonomy" id="13427"/>
    <lineage>
        <taxon>Eukaryota</taxon>
        <taxon>Viridiplantae</taxon>
        <taxon>Streptophyta</taxon>
        <taxon>Embryophyta</taxon>
        <taxon>Tracheophyta</taxon>
        <taxon>Spermatophyta</taxon>
        <taxon>Magnoliopsida</taxon>
        <taxon>eudicotyledons</taxon>
        <taxon>Gunneridae</taxon>
        <taxon>Pentapetalae</taxon>
        <taxon>asterids</taxon>
        <taxon>campanulids</taxon>
        <taxon>Asterales</taxon>
        <taxon>Asteraceae</taxon>
        <taxon>Cichorioideae</taxon>
        <taxon>Cichorieae</taxon>
        <taxon>Cichoriinae</taxon>
        <taxon>Cichorium</taxon>
    </lineage>
</organism>
<gene>
    <name evidence="1" type="ORF">L2E82_17195</name>
</gene>
<comment type="caution">
    <text evidence="1">The sequence shown here is derived from an EMBL/GenBank/DDBJ whole genome shotgun (WGS) entry which is preliminary data.</text>
</comment>
<evidence type="ECO:0000313" key="2">
    <source>
        <dbReference type="Proteomes" id="UP001055811"/>
    </source>
</evidence>
<keyword evidence="2" id="KW-1185">Reference proteome</keyword>
<protein>
    <submittedName>
        <fullName evidence="1">Uncharacterized protein</fullName>
    </submittedName>
</protein>
<proteinExistence type="predicted"/>
<accession>A0ACB9F729</accession>
<name>A0ACB9F729_CICIN</name>
<sequence length="404" mass="46165">MRWIFHPVQIRSTYSTPAGAIACESKLAIELIRNLDDFELPDNGNLQRNRSHFKILWRVLFTPHPNLEEMVVLIHKHLSTETTGTAEDNTLNSDVDPQASFQAKTPLKDDEDDDAMSDDDGFDQMDDSDGGDANYVPYEYAEGPCTPGLWEEPNLPNIQETPTCDEESMKEKVENASEKVTEYVPHQQEKSTPVVMGMEHTPMVTEYVPRQQETSTPVVMGMEETPMVTEYVARQQEKSTLVVMGMEHMPMVTEYVPHQQQKSTPVVMGMEHTPMVTEYVPRHQEKSKSVVMRMEHKPMVNEYVPHQQEKSTPEVLRSVVTMSEGHEGVKETFYENAIDKGRGVQSVVNDNRENWVKVQEKEFCKYFALMIIPFAMSDRRNSPLEIQALKRILATPTNAKRNDA</sequence>